<dbReference type="Pfam" id="PF00082">
    <property type="entry name" value="Peptidase_S8"/>
    <property type="match status" value="1"/>
</dbReference>
<feature type="active site" description="Charge relay system" evidence="5">
    <location>
        <position position="24"/>
    </location>
</feature>
<evidence type="ECO:0000256" key="1">
    <source>
        <dbReference type="ARBA" id="ARBA00011073"/>
    </source>
</evidence>
<dbReference type="InterPro" id="IPR000209">
    <property type="entry name" value="Peptidase_S8/S53_dom"/>
</dbReference>
<evidence type="ECO:0000313" key="9">
    <source>
        <dbReference type="Proteomes" id="UP001501822"/>
    </source>
</evidence>
<dbReference type="PROSITE" id="PS51892">
    <property type="entry name" value="SUBTILASE"/>
    <property type="match status" value="1"/>
</dbReference>
<dbReference type="Proteomes" id="UP001501822">
    <property type="component" value="Unassembled WGS sequence"/>
</dbReference>
<evidence type="ECO:0000256" key="2">
    <source>
        <dbReference type="ARBA" id="ARBA00022670"/>
    </source>
</evidence>
<reference evidence="8 9" key="1">
    <citation type="journal article" date="2019" name="Int. J. Syst. Evol. Microbiol.">
        <title>The Global Catalogue of Microorganisms (GCM) 10K type strain sequencing project: providing services to taxonomists for standard genome sequencing and annotation.</title>
        <authorList>
            <consortium name="The Broad Institute Genomics Platform"/>
            <consortium name="The Broad Institute Genome Sequencing Center for Infectious Disease"/>
            <person name="Wu L."/>
            <person name="Ma J."/>
        </authorList>
    </citation>
    <scope>NUCLEOTIDE SEQUENCE [LARGE SCALE GENOMIC DNA]</scope>
    <source>
        <strain evidence="8 9">JCM 3146</strain>
    </source>
</reference>
<dbReference type="PROSITE" id="PS00136">
    <property type="entry name" value="SUBTILASE_ASP"/>
    <property type="match status" value="1"/>
</dbReference>
<dbReference type="InterPro" id="IPR036852">
    <property type="entry name" value="Peptidase_S8/S53_dom_sf"/>
</dbReference>
<dbReference type="InterPro" id="IPR023827">
    <property type="entry name" value="Peptidase_S8_Asp-AS"/>
</dbReference>
<evidence type="ECO:0000259" key="7">
    <source>
        <dbReference type="Pfam" id="PF00082"/>
    </source>
</evidence>
<keyword evidence="6" id="KW-1133">Transmembrane helix</keyword>
<feature type="domain" description="Peptidase S8/S53" evidence="7">
    <location>
        <begin position="15"/>
        <end position="250"/>
    </location>
</feature>
<feature type="active site" description="Charge relay system" evidence="5">
    <location>
        <position position="51"/>
    </location>
</feature>
<accession>A0ABN0W8A1</accession>
<evidence type="ECO:0000256" key="4">
    <source>
        <dbReference type="ARBA" id="ARBA00022825"/>
    </source>
</evidence>
<gene>
    <name evidence="8" type="ORF">GCM10010151_18170</name>
</gene>
<protein>
    <submittedName>
        <fullName evidence="8">S8 family serine peptidase</fullName>
    </submittedName>
</protein>
<organism evidence="8 9">
    <name type="scientific">Actinoallomurus spadix</name>
    <dbReference type="NCBI Taxonomy" id="79912"/>
    <lineage>
        <taxon>Bacteria</taxon>
        <taxon>Bacillati</taxon>
        <taxon>Actinomycetota</taxon>
        <taxon>Actinomycetes</taxon>
        <taxon>Streptosporangiales</taxon>
        <taxon>Thermomonosporaceae</taxon>
        <taxon>Actinoallomurus</taxon>
    </lineage>
</organism>
<dbReference type="SUPFAM" id="SSF52743">
    <property type="entry name" value="Subtilisin-like"/>
    <property type="match status" value="1"/>
</dbReference>
<dbReference type="PANTHER" id="PTHR43806">
    <property type="entry name" value="PEPTIDASE S8"/>
    <property type="match status" value="1"/>
</dbReference>
<feature type="active site" description="Charge relay system" evidence="5">
    <location>
        <position position="217"/>
    </location>
</feature>
<comment type="similarity">
    <text evidence="1 5">Belongs to the peptidase S8 family.</text>
</comment>
<evidence type="ECO:0000256" key="6">
    <source>
        <dbReference type="SAM" id="Phobius"/>
    </source>
</evidence>
<keyword evidence="9" id="KW-1185">Reference proteome</keyword>
<dbReference type="InterPro" id="IPR015500">
    <property type="entry name" value="Peptidase_S8_subtilisin-rel"/>
</dbReference>
<evidence type="ECO:0000256" key="3">
    <source>
        <dbReference type="ARBA" id="ARBA00022801"/>
    </source>
</evidence>
<keyword evidence="3 5" id="KW-0378">Hydrolase</keyword>
<dbReference type="Gene3D" id="3.40.50.200">
    <property type="entry name" value="Peptidase S8/S53 domain"/>
    <property type="match status" value="1"/>
</dbReference>
<dbReference type="EMBL" id="BAAABM010000013">
    <property type="protein sequence ID" value="GAA0328652.1"/>
    <property type="molecule type" value="Genomic_DNA"/>
</dbReference>
<keyword evidence="6" id="KW-0472">Membrane</keyword>
<keyword evidence="4 5" id="KW-0720">Serine protease</keyword>
<keyword evidence="2 5" id="KW-0645">Protease</keyword>
<keyword evidence="6" id="KW-0812">Transmembrane</keyword>
<comment type="caution">
    <text evidence="8">The sequence shown here is derived from an EMBL/GenBank/DDBJ whole genome shotgun (WGS) entry which is preliminary data.</text>
</comment>
<name>A0ABN0W8A1_9ACTN</name>
<sequence>MSALGVSRVRELSDGSGVTVGVVDTGVAANVPALAGRVTAVGDAGQDCVGHGSFAAGLIAGRAEDATGGGIAPGAQILAVRGTGRNGVASPGAVAAGIRAAVDRGARVVYVGAALTEGRAELTAAVAYATGKDAVVVAPAVPDAVPGSAGGAASAPPAQPYFPAFIPQVVAVEDFGPDGARPKGAPNVFAADLAAPGDAVVSIGPKGAGNYIGSGSSLAAAFVAGTAALVRAYQPRLTAAEVANRLVASAYPAARPVLDPYAAVAEVSSPVTARPMPADSLRLSARASSHAVRTRALVVASVGGGLVALIACAAVIVPLGRARGWRPAGGGPPRELPKVSTPA</sequence>
<dbReference type="PRINTS" id="PR00723">
    <property type="entry name" value="SUBTILISIN"/>
</dbReference>
<evidence type="ECO:0000313" key="8">
    <source>
        <dbReference type="EMBL" id="GAA0328652.1"/>
    </source>
</evidence>
<evidence type="ECO:0000256" key="5">
    <source>
        <dbReference type="PROSITE-ProRule" id="PRU01240"/>
    </source>
</evidence>
<feature type="transmembrane region" description="Helical" evidence="6">
    <location>
        <begin position="296"/>
        <end position="317"/>
    </location>
</feature>
<dbReference type="PANTHER" id="PTHR43806:SF11">
    <property type="entry name" value="CEREVISIN-RELATED"/>
    <property type="match status" value="1"/>
</dbReference>
<dbReference type="InterPro" id="IPR050131">
    <property type="entry name" value="Peptidase_S8_subtilisin-like"/>
</dbReference>
<proteinExistence type="inferred from homology"/>